<evidence type="ECO:0000313" key="3">
    <source>
        <dbReference type="Proteomes" id="UP001519460"/>
    </source>
</evidence>
<feature type="chain" id="PRO_5044842114" evidence="1">
    <location>
        <begin position="24"/>
        <end position="89"/>
    </location>
</feature>
<proteinExistence type="predicted"/>
<dbReference type="AlphaFoldDB" id="A0ABD0J460"/>
<accession>A0ABD0J460</accession>
<dbReference type="Proteomes" id="UP001519460">
    <property type="component" value="Unassembled WGS sequence"/>
</dbReference>
<reference evidence="2 3" key="1">
    <citation type="journal article" date="2023" name="Sci. Data">
        <title>Genome assembly of the Korean intertidal mud-creeper Batillaria attramentaria.</title>
        <authorList>
            <person name="Patra A.K."/>
            <person name="Ho P.T."/>
            <person name="Jun S."/>
            <person name="Lee S.J."/>
            <person name="Kim Y."/>
            <person name="Won Y.J."/>
        </authorList>
    </citation>
    <scope>NUCLEOTIDE SEQUENCE [LARGE SCALE GENOMIC DNA]</scope>
    <source>
        <strain evidence="2">Wonlab-2016</strain>
    </source>
</reference>
<dbReference type="EMBL" id="JACVVK020000658">
    <property type="protein sequence ID" value="KAK7459438.1"/>
    <property type="molecule type" value="Genomic_DNA"/>
</dbReference>
<keyword evidence="1" id="KW-0732">Signal</keyword>
<evidence type="ECO:0000313" key="2">
    <source>
        <dbReference type="EMBL" id="KAK7459438.1"/>
    </source>
</evidence>
<evidence type="ECO:0000256" key="1">
    <source>
        <dbReference type="SAM" id="SignalP"/>
    </source>
</evidence>
<gene>
    <name evidence="2" type="ORF">BaRGS_00039006</name>
</gene>
<keyword evidence="3" id="KW-1185">Reference proteome</keyword>
<name>A0ABD0J460_9CAEN</name>
<organism evidence="2 3">
    <name type="scientific">Batillaria attramentaria</name>
    <dbReference type="NCBI Taxonomy" id="370345"/>
    <lineage>
        <taxon>Eukaryota</taxon>
        <taxon>Metazoa</taxon>
        <taxon>Spiralia</taxon>
        <taxon>Lophotrochozoa</taxon>
        <taxon>Mollusca</taxon>
        <taxon>Gastropoda</taxon>
        <taxon>Caenogastropoda</taxon>
        <taxon>Sorbeoconcha</taxon>
        <taxon>Cerithioidea</taxon>
        <taxon>Batillariidae</taxon>
        <taxon>Batillaria</taxon>
    </lineage>
</organism>
<comment type="caution">
    <text evidence="2">The sequence shown here is derived from an EMBL/GenBank/DDBJ whole genome shotgun (WGS) entry which is preliminary data.</text>
</comment>
<feature type="signal peptide" evidence="1">
    <location>
        <begin position="1"/>
        <end position="23"/>
    </location>
</feature>
<protein>
    <submittedName>
        <fullName evidence="2">Uncharacterized protein</fullName>
    </submittedName>
</protein>
<sequence length="89" mass="10097">MDKMAAVVFVVCFGFSLFASSHSAYSDQEADVKDYPWPSAGQAQFRWPDPVGHRNVFGGLTGCYCMGRPRCYCDRRGYRFGYGQRDLVH</sequence>